<keyword evidence="3" id="KW-1185">Reference proteome</keyword>
<comment type="caution">
    <text evidence="2">The sequence shown here is derived from an EMBL/GenBank/DDBJ whole genome shotgun (WGS) entry which is preliminary data.</text>
</comment>
<organism evidence="2 3">
    <name type="scientific">Effrenium voratum</name>
    <dbReference type="NCBI Taxonomy" id="2562239"/>
    <lineage>
        <taxon>Eukaryota</taxon>
        <taxon>Sar</taxon>
        <taxon>Alveolata</taxon>
        <taxon>Dinophyceae</taxon>
        <taxon>Suessiales</taxon>
        <taxon>Symbiodiniaceae</taxon>
        <taxon>Effrenium</taxon>
    </lineage>
</organism>
<evidence type="ECO:0000313" key="2">
    <source>
        <dbReference type="EMBL" id="CAJ1373765.1"/>
    </source>
</evidence>
<dbReference type="AlphaFoldDB" id="A0AA36HS31"/>
<feature type="region of interest" description="Disordered" evidence="1">
    <location>
        <begin position="77"/>
        <end position="100"/>
    </location>
</feature>
<feature type="non-terminal residue" evidence="2">
    <location>
        <position position="429"/>
    </location>
</feature>
<dbReference type="Proteomes" id="UP001178507">
    <property type="component" value="Unassembled WGS sequence"/>
</dbReference>
<gene>
    <name evidence="2" type="ORF">EVOR1521_LOCUS3501</name>
</gene>
<evidence type="ECO:0000256" key="1">
    <source>
        <dbReference type="SAM" id="MobiDB-lite"/>
    </source>
</evidence>
<feature type="region of interest" description="Disordered" evidence="1">
    <location>
        <begin position="316"/>
        <end position="400"/>
    </location>
</feature>
<sequence>GKVSGEDRASPPRRLASSHDGKEPAELPWLVSKPWRVFSDANIYEEDPELNCRLLNPVLPLPDVEVEVCLQMWARDPGQQTTSSSSRHGAVAPASSPQGELATGRALRISGLADSAKNAQRLMGVYVELAEQHGGRPSFAKQDQAKPSCLYFHAEKEKWRVAKSLSEKGDFAHVKDSSELPWQVSRPWKVFDGEHHKEVALLQVCQVDRSAEVAPSPKPARKRRRAEVLDEMPLEVLTCLPEDAAPTHPAHGAVRWEAANSRAKFTHNGVTFQATKNGCGSQAAAMVIARACYVKLAEGADREEVLQFRDASMQQAKEIHRSASEVPPAPSGEEGERGEVDGAGPPSKQARTEATGDDATSLSSSSSSDSDSDAAKDGDDSSSEGASGYGRLQPGRPAPALGRACAKMAVRTGLRCYKCYQEKHRCRCK</sequence>
<accession>A0AA36HS31</accession>
<protein>
    <submittedName>
        <fullName evidence="2">Uncharacterized protein</fullName>
    </submittedName>
</protein>
<evidence type="ECO:0000313" key="3">
    <source>
        <dbReference type="Proteomes" id="UP001178507"/>
    </source>
</evidence>
<proteinExistence type="predicted"/>
<feature type="region of interest" description="Disordered" evidence="1">
    <location>
        <begin position="1"/>
        <end position="23"/>
    </location>
</feature>
<reference evidence="2" key="1">
    <citation type="submission" date="2023-08" db="EMBL/GenBank/DDBJ databases">
        <authorList>
            <person name="Chen Y."/>
            <person name="Shah S."/>
            <person name="Dougan E. K."/>
            <person name="Thang M."/>
            <person name="Chan C."/>
        </authorList>
    </citation>
    <scope>NUCLEOTIDE SEQUENCE</scope>
</reference>
<feature type="compositionally biased region" description="Polar residues" evidence="1">
    <location>
        <begin position="78"/>
        <end position="87"/>
    </location>
</feature>
<feature type="compositionally biased region" description="Low complexity" evidence="1">
    <location>
        <begin position="357"/>
        <end position="369"/>
    </location>
</feature>
<feature type="compositionally biased region" description="Basic and acidic residues" evidence="1">
    <location>
        <begin position="1"/>
        <end position="10"/>
    </location>
</feature>
<dbReference type="EMBL" id="CAUJNA010000215">
    <property type="protein sequence ID" value="CAJ1373765.1"/>
    <property type="molecule type" value="Genomic_DNA"/>
</dbReference>
<name>A0AA36HS31_9DINO</name>